<protein>
    <submittedName>
        <fullName evidence="5">AraC family transcriptional regulator</fullName>
    </submittedName>
</protein>
<dbReference type="GO" id="GO:0043565">
    <property type="term" value="F:sequence-specific DNA binding"/>
    <property type="evidence" value="ECO:0007669"/>
    <property type="project" value="InterPro"/>
</dbReference>
<dbReference type="InterPro" id="IPR020449">
    <property type="entry name" value="Tscrpt_reg_AraC-type_HTH"/>
</dbReference>
<dbReference type="SMART" id="SM00342">
    <property type="entry name" value="HTH_ARAC"/>
    <property type="match status" value="1"/>
</dbReference>
<evidence type="ECO:0000256" key="2">
    <source>
        <dbReference type="ARBA" id="ARBA00023125"/>
    </source>
</evidence>
<feature type="domain" description="HTH araC/xylS-type" evidence="4">
    <location>
        <begin position="44"/>
        <end position="146"/>
    </location>
</feature>
<dbReference type="InterPro" id="IPR018060">
    <property type="entry name" value="HTH_AraC"/>
</dbReference>
<accession>A0A6G7J5N7</accession>
<dbReference type="PRINTS" id="PR00032">
    <property type="entry name" value="HTHARAC"/>
</dbReference>
<reference evidence="5 6" key="1">
    <citation type="submission" date="2020-02" db="EMBL/GenBank/DDBJ databases">
        <title>Complete genome of Muricauda sp. 501str8.</title>
        <authorList>
            <person name="Dong B."/>
            <person name="Zhu S."/>
            <person name="Yang J."/>
            <person name="Chen J."/>
        </authorList>
    </citation>
    <scope>NUCLEOTIDE SEQUENCE [LARGE SCALE GENOMIC DNA]</scope>
    <source>
        <strain evidence="5 6">501str8</strain>
    </source>
</reference>
<gene>
    <name evidence="5" type="ORF">GVT53_14560</name>
</gene>
<dbReference type="KEGG" id="mut:GVT53_14560"/>
<dbReference type="Proteomes" id="UP000502928">
    <property type="component" value="Chromosome"/>
</dbReference>
<keyword evidence="6" id="KW-1185">Reference proteome</keyword>
<dbReference type="RefSeq" id="WP_166249229.1">
    <property type="nucleotide sequence ID" value="NZ_CP049616.1"/>
</dbReference>
<proteinExistence type="predicted"/>
<dbReference type="AlphaFoldDB" id="A0A6G7J5N7"/>
<dbReference type="PANTHER" id="PTHR43280">
    <property type="entry name" value="ARAC-FAMILY TRANSCRIPTIONAL REGULATOR"/>
    <property type="match status" value="1"/>
</dbReference>
<sequence length="160" mass="18857">MKRLLKQFVVKYVGGHDRTLDPTNSHEKYRKSGLTEEEAVLIRRKIKDAFDQNKIYRNNTLCLDDLSNHIEENRYKVSQVINTFFSKNFYSFLNEYRIEEAKDLLVTDPSLSVKAIMYEVGFNSKNSFYSAFKKITGYSPNDYRTAVNTNFDRQHEIQMA</sequence>
<organism evidence="5 6">
    <name type="scientific">Flagellimonas oceani</name>
    <dbReference type="NCBI Taxonomy" id="2698672"/>
    <lineage>
        <taxon>Bacteria</taxon>
        <taxon>Pseudomonadati</taxon>
        <taxon>Bacteroidota</taxon>
        <taxon>Flavobacteriia</taxon>
        <taxon>Flavobacteriales</taxon>
        <taxon>Flavobacteriaceae</taxon>
        <taxon>Flagellimonas</taxon>
    </lineage>
</organism>
<evidence type="ECO:0000256" key="3">
    <source>
        <dbReference type="ARBA" id="ARBA00023163"/>
    </source>
</evidence>
<evidence type="ECO:0000313" key="5">
    <source>
        <dbReference type="EMBL" id="QII45844.1"/>
    </source>
</evidence>
<evidence type="ECO:0000256" key="1">
    <source>
        <dbReference type="ARBA" id="ARBA00023015"/>
    </source>
</evidence>
<dbReference type="GO" id="GO:0003700">
    <property type="term" value="F:DNA-binding transcription factor activity"/>
    <property type="evidence" value="ECO:0007669"/>
    <property type="project" value="InterPro"/>
</dbReference>
<dbReference type="InterPro" id="IPR009057">
    <property type="entry name" value="Homeodomain-like_sf"/>
</dbReference>
<evidence type="ECO:0000259" key="4">
    <source>
        <dbReference type="PROSITE" id="PS01124"/>
    </source>
</evidence>
<dbReference type="SUPFAM" id="SSF46689">
    <property type="entry name" value="Homeodomain-like"/>
    <property type="match status" value="1"/>
</dbReference>
<dbReference type="PANTHER" id="PTHR43280:SF29">
    <property type="entry name" value="ARAC-FAMILY TRANSCRIPTIONAL REGULATOR"/>
    <property type="match status" value="1"/>
</dbReference>
<keyword evidence="1" id="KW-0805">Transcription regulation</keyword>
<dbReference type="Gene3D" id="1.10.10.60">
    <property type="entry name" value="Homeodomain-like"/>
    <property type="match status" value="1"/>
</dbReference>
<dbReference type="EMBL" id="CP049616">
    <property type="protein sequence ID" value="QII45844.1"/>
    <property type="molecule type" value="Genomic_DNA"/>
</dbReference>
<dbReference type="Pfam" id="PF12833">
    <property type="entry name" value="HTH_18"/>
    <property type="match status" value="1"/>
</dbReference>
<keyword evidence="2" id="KW-0238">DNA-binding</keyword>
<evidence type="ECO:0000313" key="6">
    <source>
        <dbReference type="Proteomes" id="UP000502928"/>
    </source>
</evidence>
<keyword evidence="3" id="KW-0804">Transcription</keyword>
<name>A0A6G7J5N7_9FLAO</name>
<dbReference type="PROSITE" id="PS01124">
    <property type="entry name" value="HTH_ARAC_FAMILY_2"/>
    <property type="match status" value="1"/>
</dbReference>